<dbReference type="OrthoDB" id="5593200at2759"/>
<dbReference type="AlphaFoldDB" id="A0A2G5B5B0"/>
<gene>
    <name evidence="2" type="ORF">COEREDRAFT_99131</name>
</gene>
<dbReference type="Pfam" id="PF06910">
    <property type="entry name" value="MEA1"/>
    <property type="match status" value="1"/>
</dbReference>
<protein>
    <submittedName>
        <fullName evidence="2">Uncharacterized protein</fullName>
    </submittedName>
</protein>
<dbReference type="Proteomes" id="UP000242474">
    <property type="component" value="Unassembled WGS sequence"/>
</dbReference>
<keyword evidence="3" id="KW-1185">Reference proteome</keyword>
<reference evidence="2 3" key="1">
    <citation type="journal article" date="2015" name="Genome Biol. Evol.">
        <title>Phylogenomic analyses indicate that early fungi evolved digesting cell walls of algal ancestors of land plants.</title>
        <authorList>
            <person name="Chang Y."/>
            <person name="Wang S."/>
            <person name="Sekimoto S."/>
            <person name="Aerts A.L."/>
            <person name="Choi C."/>
            <person name="Clum A."/>
            <person name="LaButti K.M."/>
            <person name="Lindquist E.A."/>
            <person name="Yee Ngan C."/>
            <person name="Ohm R.A."/>
            <person name="Salamov A.A."/>
            <person name="Grigoriev I.V."/>
            <person name="Spatafora J.W."/>
            <person name="Berbee M.L."/>
        </authorList>
    </citation>
    <scope>NUCLEOTIDE SEQUENCE [LARGE SCALE GENOMIC DNA]</scope>
    <source>
        <strain evidence="2 3">NRRL 1564</strain>
    </source>
</reference>
<accession>A0A2G5B5B0</accession>
<feature type="compositionally biased region" description="Polar residues" evidence="1">
    <location>
        <begin position="25"/>
        <end position="42"/>
    </location>
</feature>
<name>A0A2G5B5B0_COERN</name>
<feature type="region of interest" description="Disordered" evidence="1">
    <location>
        <begin position="1"/>
        <end position="49"/>
    </location>
</feature>
<evidence type="ECO:0000256" key="1">
    <source>
        <dbReference type="SAM" id="MobiDB-lite"/>
    </source>
</evidence>
<proteinExistence type="predicted"/>
<organism evidence="2 3">
    <name type="scientific">Coemansia reversa (strain ATCC 12441 / NRRL 1564)</name>
    <dbReference type="NCBI Taxonomy" id="763665"/>
    <lineage>
        <taxon>Eukaryota</taxon>
        <taxon>Fungi</taxon>
        <taxon>Fungi incertae sedis</taxon>
        <taxon>Zoopagomycota</taxon>
        <taxon>Kickxellomycotina</taxon>
        <taxon>Kickxellomycetes</taxon>
        <taxon>Kickxellales</taxon>
        <taxon>Kickxellaceae</taxon>
        <taxon>Coemansia</taxon>
    </lineage>
</organism>
<evidence type="ECO:0000313" key="3">
    <source>
        <dbReference type="Proteomes" id="UP000242474"/>
    </source>
</evidence>
<dbReference type="EMBL" id="KZ303521">
    <property type="protein sequence ID" value="PIA14180.1"/>
    <property type="molecule type" value="Genomic_DNA"/>
</dbReference>
<evidence type="ECO:0000313" key="2">
    <source>
        <dbReference type="EMBL" id="PIA14180.1"/>
    </source>
</evidence>
<sequence>MDSAAGDAGSNKLASRKPKFPAVLNSETSCSPPGSKAQSSVESSEEDNMEDLFVAENEYVQLSDDVEALGDGTQLDPTVNDLDDAFNCKGNKYANISMAARFSTDLEQAIDDRLFLELEERQQRYSGDKKENQTNYLVDSVETNEVGLKSKEQHHPIRVDIQETKNKMPAEDVEQIKSIMAGIQLSEKAIPLWACRIPESEWMPQRKN</sequence>